<dbReference type="STRING" id="56857.A0A200QYI5"/>
<dbReference type="InterPro" id="IPR052929">
    <property type="entry name" value="RNase_H-like_EbsB-rel"/>
</dbReference>
<proteinExistence type="predicted"/>
<gene>
    <name evidence="2" type="ORF">BVC80_9035g64</name>
</gene>
<accession>A0A200QYI5</accession>
<keyword evidence="2" id="KW-0695">RNA-directed DNA polymerase</keyword>
<dbReference type="GO" id="GO:0003964">
    <property type="term" value="F:RNA-directed DNA polymerase activity"/>
    <property type="evidence" value="ECO:0007669"/>
    <property type="project" value="UniProtKB-KW"/>
</dbReference>
<name>A0A200QYI5_MACCD</name>
<dbReference type="InterPro" id="IPR044730">
    <property type="entry name" value="RNase_H-like_dom_plant"/>
</dbReference>
<organism evidence="2 3">
    <name type="scientific">Macleaya cordata</name>
    <name type="common">Five-seeded plume-poppy</name>
    <name type="synonym">Bocconia cordata</name>
    <dbReference type="NCBI Taxonomy" id="56857"/>
    <lineage>
        <taxon>Eukaryota</taxon>
        <taxon>Viridiplantae</taxon>
        <taxon>Streptophyta</taxon>
        <taxon>Embryophyta</taxon>
        <taxon>Tracheophyta</taxon>
        <taxon>Spermatophyta</taxon>
        <taxon>Magnoliopsida</taxon>
        <taxon>Ranunculales</taxon>
        <taxon>Papaveraceae</taxon>
        <taxon>Papaveroideae</taxon>
        <taxon>Macleaya</taxon>
    </lineage>
</organism>
<comment type="caution">
    <text evidence="2">The sequence shown here is derived from an EMBL/GenBank/DDBJ whole genome shotgun (WGS) entry which is preliminary data.</text>
</comment>
<keyword evidence="2" id="KW-0808">Transferase</keyword>
<evidence type="ECO:0000259" key="1">
    <source>
        <dbReference type="Pfam" id="PF13456"/>
    </source>
</evidence>
<dbReference type="InterPro" id="IPR036397">
    <property type="entry name" value="RNaseH_sf"/>
</dbReference>
<dbReference type="EMBL" id="MVGT01000754">
    <property type="protein sequence ID" value="OVA15534.1"/>
    <property type="molecule type" value="Genomic_DNA"/>
</dbReference>
<dbReference type="Pfam" id="PF13456">
    <property type="entry name" value="RVT_3"/>
    <property type="match status" value="1"/>
</dbReference>
<dbReference type="InParanoid" id="A0A200QYI5"/>
<dbReference type="PANTHER" id="PTHR47074">
    <property type="entry name" value="BNAC02G40300D PROTEIN"/>
    <property type="match status" value="1"/>
</dbReference>
<dbReference type="InterPro" id="IPR002156">
    <property type="entry name" value="RNaseH_domain"/>
</dbReference>
<dbReference type="Gene3D" id="3.30.420.10">
    <property type="entry name" value="Ribonuclease H-like superfamily/Ribonuclease H"/>
    <property type="match status" value="1"/>
</dbReference>
<protein>
    <submittedName>
        <fullName evidence="2">Reverse transcriptase zinc-binding domain</fullName>
    </submittedName>
</protein>
<dbReference type="GO" id="GO:0003676">
    <property type="term" value="F:nucleic acid binding"/>
    <property type="evidence" value="ECO:0007669"/>
    <property type="project" value="InterPro"/>
</dbReference>
<dbReference type="SUPFAM" id="SSF53098">
    <property type="entry name" value="Ribonuclease H-like"/>
    <property type="match status" value="1"/>
</dbReference>
<dbReference type="GO" id="GO:0004523">
    <property type="term" value="F:RNA-DNA hybrid ribonuclease activity"/>
    <property type="evidence" value="ECO:0007669"/>
    <property type="project" value="InterPro"/>
</dbReference>
<dbReference type="AlphaFoldDB" id="A0A200QYI5"/>
<keyword evidence="3" id="KW-1185">Reference proteome</keyword>
<dbReference type="Proteomes" id="UP000195402">
    <property type="component" value="Unassembled WGS sequence"/>
</dbReference>
<dbReference type="InterPro" id="IPR012337">
    <property type="entry name" value="RNaseH-like_sf"/>
</dbReference>
<feature type="domain" description="RNase H type-1" evidence="1">
    <location>
        <begin position="135"/>
        <end position="257"/>
    </location>
</feature>
<dbReference type="OrthoDB" id="1906820at2759"/>
<evidence type="ECO:0000313" key="3">
    <source>
        <dbReference type="Proteomes" id="UP000195402"/>
    </source>
</evidence>
<keyword evidence="2" id="KW-0548">Nucleotidyltransferase</keyword>
<sequence length="264" mass="29668">MDRGVSLVEEVPLSSRKRQQHSLRVPQGAIVVRSAIGRFVDYIPIECPLCSSVPETINHLFIHCHFTQHLLFASSLSFRVGDPNLTLHDMFKHWISTPNGEENFCYGDNEVLTSVQNPPLIQRWVPPVDPYVKINVDGAVGRSDFSGAIVARDAYDMFRGCGTFYDNKTCDPIEAEARALLLGLECAQKLHLSHCIIEGDAQLIIKCITDSDSTIPWKIRALVLNIRTTVSRSFLDVKFLFVSRNFNTVVHTLAKYALQTHVTD</sequence>
<dbReference type="PANTHER" id="PTHR47074:SF76">
    <property type="entry name" value="RNASE H TYPE-1 DOMAIN-CONTAINING PROTEIN"/>
    <property type="match status" value="1"/>
</dbReference>
<evidence type="ECO:0000313" key="2">
    <source>
        <dbReference type="EMBL" id="OVA15534.1"/>
    </source>
</evidence>
<reference evidence="2 3" key="1">
    <citation type="journal article" date="2017" name="Mol. Plant">
        <title>The Genome of Medicinal Plant Macleaya cordata Provides New Insights into Benzylisoquinoline Alkaloids Metabolism.</title>
        <authorList>
            <person name="Liu X."/>
            <person name="Liu Y."/>
            <person name="Huang P."/>
            <person name="Ma Y."/>
            <person name="Qing Z."/>
            <person name="Tang Q."/>
            <person name="Cao H."/>
            <person name="Cheng P."/>
            <person name="Zheng Y."/>
            <person name="Yuan Z."/>
            <person name="Zhou Y."/>
            <person name="Liu J."/>
            <person name="Tang Z."/>
            <person name="Zhuo Y."/>
            <person name="Zhang Y."/>
            <person name="Yu L."/>
            <person name="Huang J."/>
            <person name="Yang P."/>
            <person name="Peng Q."/>
            <person name="Zhang J."/>
            <person name="Jiang W."/>
            <person name="Zhang Z."/>
            <person name="Lin K."/>
            <person name="Ro D.K."/>
            <person name="Chen X."/>
            <person name="Xiong X."/>
            <person name="Shang Y."/>
            <person name="Huang S."/>
            <person name="Zeng J."/>
        </authorList>
    </citation>
    <scope>NUCLEOTIDE SEQUENCE [LARGE SCALE GENOMIC DNA]</scope>
    <source>
        <strain evidence="3">cv. BLH2017</strain>
        <tissue evidence="2">Root</tissue>
    </source>
</reference>
<dbReference type="CDD" id="cd06222">
    <property type="entry name" value="RNase_H_like"/>
    <property type="match status" value="1"/>
</dbReference>